<dbReference type="AlphaFoldDB" id="A0A941JN25"/>
<gene>
    <name evidence="7" type="ORF">KD144_17590</name>
</gene>
<feature type="compositionally biased region" description="Basic and acidic residues" evidence="4">
    <location>
        <begin position="26"/>
        <end position="39"/>
    </location>
</feature>
<dbReference type="PANTHER" id="PTHR35936">
    <property type="entry name" value="MEMBRANE-BOUND LYTIC MUREIN TRANSGLYCOSYLASE F"/>
    <property type="match status" value="1"/>
</dbReference>
<dbReference type="SUPFAM" id="SSF53850">
    <property type="entry name" value="Periplasmic binding protein-like II"/>
    <property type="match status" value="1"/>
</dbReference>
<feature type="signal peptide" evidence="5">
    <location>
        <begin position="1"/>
        <end position="23"/>
    </location>
</feature>
<protein>
    <submittedName>
        <fullName evidence="7">Transporter substrate-binding domain-containing protein</fullName>
    </submittedName>
</protein>
<sequence length="265" mass="29173">MLKKMTVIMSLAFLLLLTACSGAADTKTENGESSKEQKTLRAGSTAQSYPNGYEENGKLVGFDVEVFEKIAGNLGYQVEWVKSDFAGLMGQLETKKIDTVANFVAVTEERKDKYQFSEPYAYAGATIVTHKDNAYDSLDDLKGKTVSGVLGSNNVKNLEAFDPDIIPKTYENRDGAMNDAINKRVDGYVNSKSSLIAEIEKGDLPLKFVGEPFVYEDVAFPFLKSEEGEALAEAFNAEIEKLREDGTLTEISKKYFAGEDITVKE</sequence>
<evidence type="ECO:0000259" key="6">
    <source>
        <dbReference type="SMART" id="SM00062"/>
    </source>
</evidence>
<feature type="domain" description="Solute-binding protein family 3/N-terminal" evidence="6">
    <location>
        <begin position="39"/>
        <end position="259"/>
    </location>
</feature>
<comment type="caution">
    <text evidence="7">The sequence shown here is derived from an EMBL/GenBank/DDBJ whole genome shotgun (WGS) entry which is preliminary data.</text>
</comment>
<reference evidence="7" key="1">
    <citation type="submission" date="2021-04" db="EMBL/GenBank/DDBJ databases">
        <title>Genomic analysis of electroactive and textile dye degrading Bacillus circulans strain: DC10 isolated from constructed wetland-microbial fuel cells treating textile dye wastewaters.</title>
        <authorList>
            <person name="Patel D.U."/>
            <person name="Desai C.R."/>
        </authorList>
    </citation>
    <scope>NUCLEOTIDE SEQUENCE</scope>
    <source>
        <strain evidence="7">DC10</strain>
    </source>
</reference>
<organism evidence="7">
    <name type="scientific">Niallia circulans</name>
    <name type="common">Bacillus circulans</name>
    <dbReference type="NCBI Taxonomy" id="1397"/>
    <lineage>
        <taxon>Bacteria</taxon>
        <taxon>Bacillati</taxon>
        <taxon>Bacillota</taxon>
        <taxon>Bacilli</taxon>
        <taxon>Bacillales</taxon>
        <taxon>Bacillaceae</taxon>
        <taxon>Niallia</taxon>
    </lineage>
</organism>
<keyword evidence="1 5" id="KW-0732">Signal</keyword>
<dbReference type="InterPro" id="IPR001638">
    <property type="entry name" value="Solute-binding_3/MltF_N"/>
</dbReference>
<dbReference type="SMART" id="SM00062">
    <property type="entry name" value="PBPb"/>
    <property type="match status" value="1"/>
</dbReference>
<evidence type="ECO:0000256" key="2">
    <source>
        <dbReference type="ARBA" id="ARBA00023139"/>
    </source>
</evidence>
<feature type="region of interest" description="Disordered" evidence="4">
    <location>
        <begin position="25"/>
        <end position="49"/>
    </location>
</feature>
<dbReference type="PROSITE" id="PS51257">
    <property type="entry name" value="PROKAR_LIPOPROTEIN"/>
    <property type="match status" value="1"/>
</dbReference>
<name>A0A941JN25_NIACI</name>
<dbReference type="Gene3D" id="3.40.190.10">
    <property type="entry name" value="Periplasmic binding protein-like II"/>
    <property type="match status" value="2"/>
</dbReference>
<accession>A0A941JN25</accession>
<dbReference type="RefSeq" id="WP_212120426.1">
    <property type="nucleotide sequence ID" value="NZ_JAGTPX020000018.1"/>
</dbReference>
<evidence type="ECO:0000256" key="3">
    <source>
        <dbReference type="ARBA" id="ARBA00023288"/>
    </source>
</evidence>
<evidence type="ECO:0000256" key="4">
    <source>
        <dbReference type="SAM" id="MobiDB-lite"/>
    </source>
</evidence>
<keyword evidence="3" id="KW-0449">Lipoprotein</keyword>
<feature type="chain" id="PRO_5039466452" evidence="5">
    <location>
        <begin position="24"/>
        <end position="265"/>
    </location>
</feature>
<evidence type="ECO:0000256" key="1">
    <source>
        <dbReference type="ARBA" id="ARBA00022729"/>
    </source>
</evidence>
<evidence type="ECO:0000256" key="5">
    <source>
        <dbReference type="SAM" id="SignalP"/>
    </source>
</evidence>
<dbReference type="Pfam" id="PF00497">
    <property type="entry name" value="SBP_bac_3"/>
    <property type="match status" value="1"/>
</dbReference>
<keyword evidence="2" id="KW-0564">Palmitate</keyword>
<evidence type="ECO:0000313" key="7">
    <source>
        <dbReference type="EMBL" id="MBR8671353.1"/>
    </source>
</evidence>
<dbReference type="PANTHER" id="PTHR35936:SF19">
    <property type="entry name" value="AMINO-ACID-BINDING PROTEIN YXEM-RELATED"/>
    <property type="match status" value="1"/>
</dbReference>
<proteinExistence type="predicted"/>
<dbReference type="EMBL" id="JAGTPX010000021">
    <property type="protein sequence ID" value="MBR8671353.1"/>
    <property type="molecule type" value="Genomic_DNA"/>
</dbReference>